<evidence type="ECO:0000256" key="10">
    <source>
        <dbReference type="ARBA" id="ARBA00023180"/>
    </source>
</evidence>
<evidence type="ECO:0000313" key="16">
    <source>
        <dbReference type="Ensembl" id="ENSPNAP00000001372.2"/>
    </source>
</evidence>
<protein>
    <recommendedName>
        <fullName evidence="18">Ferric-chelate reductase 1a</fullName>
    </recommendedName>
</protein>
<proteinExistence type="inferred from homology"/>
<dbReference type="PROSITE" id="PS51019">
    <property type="entry name" value="REELIN"/>
    <property type="match status" value="1"/>
</dbReference>
<dbReference type="InterPro" id="IPR051237">
    <property type="entry name" value="Ferric-chelate_Red/DefProt"/>
</dbReference>
<comment type="cofactor">
    <cofactor evidence="1">
        <name>heme b</name>
        <dbReference type="ChEBI" id="CHEBI:60344"/>
    </cofactor>
</comment>
<organism evidence="16 17">
    <name type="scientific">Pygocentrus nattereri</name>
    <name type="common">Red-bellied piranha</name>
    <dbReference type="NCBI Taxonomy" id="42514"/>
    <lineage>
        <taxon>Eukaryota</taxon>
        <taxon>Metazoa</taxon>
        <taxon>Chordata</taxon>
        <taxon>Craniata</taxon>
        <taxon>Vertebrata</taxon>
        <taxon>Euteleostomi</taxon>
        <taxon>Actinopterygii</taxon>
        <taxon>Neopterygii</taxon>
        <taxon>Teleostei</taxon>
        <taxon>Ostariophysi</taxon>
        <taxon>Characiformes</taxon>
        <taxon>Characoidei</taxon>
        <taxon>Pygocentrus</taxon>
    </lineage>
</organism>
<evidence type="ECO:0000259" key="13">
    <source>
        <dbReference type="PROSITE" id="PS50836"/>
    </source>
</evidence>
<dbReference type="InterPro" id="IPR002861">
    <property type="entry name" value="Reeler_dom"/>
</dbReference>
<evidence type="ECO:0000256" key="9">
    <source>
        <dbReference type="ARBA" id="ARBA00023136"/>
    </source>
</evidence>
<dbReference type="Ensembl" id="ENSPNAT00000012274.2">
    <property type="protein sequence ID" value="ENSPNAP00000001372.2"/>
    <property type="gene ID" value="ENSPNAG00000008129.2"/>
</dbReference>
<dbReference type="GO" id="GO:0016020">
    <property type="term" value="C:membrane"/>
    <property type="evidence" value="ECO:0007669"/>
    <property type="project" value="UniProtKB-SubCell"/>
</dbReference>
<keyword evidence="7 11" id="KW-1133">Transmembrane helix</keyword>
<keyword evidence="12" id="KW-0732">Signal</keyword>
<evidence type="ECO:0000256" key="12">
    <source>
        <dbReference type="SAM" id="SignalP"/>
    </source>
</evidence>
<dbReference type="Pfam" id="PF02014">
    <property type="entry name" value="Reeler"/>
    <property type="match status" value="1"/>
</dbReference>
<feature type="domain" description="DOMON" evidence="13">
    <location>
        <begin position="220"/>
        <end position="333"/>
    </location>
</feature>
<dbReference type="Gene3D" id="1.20.120.1770">
    <property type="match status" value="1"/>
</dbReference>
<dbReference type="CDD" id="cd08760">
    <property type="entry name" value="Cyt_b561_FRRS1_like"/>
    <property type="match status" value="1"/>
</dbReference>
<dbReference type="GeneTree" id="ENSGT00940000157704"/>
<dbReference type="InterPro" id="IPR005018">
    <property type="entry name" value="DOMON_domain"/>
</dbReference>
<reference evidence="16" key="2">
    <citation type="submission" date="2025-08" db="UniProtKB">
        <authorList>
            <consortium name="Ensembl"/>
        </authorList>
    </citation>
    <scope>IDENTIFICATION</scope>
</reference>
<accession>A0A3B4BNP2</accession>
<feature type="transmembrane region" description="Helical" evidence="11">
    <location>
        <begin position="418"/>
        <end position="437"/>
    </location>
</feature>
<evidence type="ECO:0000256" key="8">
    <source>
        <dbReference type="ARBA" id="ARBA00023004"/>
    </source>
</evidence>
<keyword evidence="10" id="KW-0325">Glycoprotein</keyword>
<dbReference type="OMA" id="SEVSTWD"/>
<dbReference type="Pfam" id="PF03188">
    <property type="entry name" value="Cytochrom_B561"/>
    <property type="match status" value="1"/>
</dbReference>
<feature type="chain" id="PRO_5043444823" description="Ferric-chelate reductase 1a" evidence="12">
    <location>
        <begin position="24"/>
        <end position="544"/>
    </location>
</feature>
<evidence type="ECO:0000313" key="17">
    <source>
        <dbReference type="Proteomes" id="UP001501920"/>
    </source>
</evidence>
<dbReference type="InterPro" id="IPR006593">
    <property type="entry name" value="Cyt_b561/ferric_Rdtase_TM"/>
</dbReference>
<dbReference type="AlphaFoldDB" id="A0A3B4BNP2"/>
<feature type="transmembrane region" description="Helical" evidence="11">
    <location>
        <begin position="514"/>
        <end position="535"/>
    </location>
</feature>
<comment type="subcellular location">
    <subcellularLocation>
        <location evidence="2">Membrane</location>
        <topology evidence="2">Multi-pass membrane protein</topology>
    </subcellularLocation>
</comment>
<dbReference type="CDD" id="cd08544">
    <property type="entry name" value="Reeler"/>
    <property type="match status" value="1"/>
</dbReference>
<evidence type="ECO:0000256" key="7">
    <source>
        <dbReference type="ARBA" id="ARBA00022989"/>
    </source>
</evidence>
<comment type="similarity">
    <text evidence="3">Belongs to the FRRS1 family.</text>
</comment>
<dbReference type="PANTHER" id="PTHR45828">
    <property type="entry name" value="CYTOCHROME B561/FERRIC REDUCTASE TRANSMEMBRANE"/>
    <property type="match status" value="1"/>
</dbReference>
<evidence type="ECO:0000256" key="11">
    <source>
        <dbReference type="SAM" id="Phobius"/>
    </source>
</evidence>
<name>A0A3B4BNP2_PYGNA</name>
<dbReference type="Pfam" id="PF03351">
    <property type="entry name" value="DOMON"/>
    <property type="match status" value="1"/>
</dbReference>
<feature type="domain" description="Reelin" evidence="15">
    <location>
        <begin position="14"/>
        <end position="187"/>
    </location>
</feature>
<evidence type="ECO:0000256" key="3">
    <source>
        <dbReference type="ARBA" id="ARBA00009195"/>
    </source>
</evidence>
<keyword evidence="4" id="KW-0813">Transport</keyword>
<dbReference type="PROSITE" id="PS50836">
    <property type="entry name" value="DOMON"/>
    <property type="match status" value="1"/>
</dbReference>
<feature type="transmembrane region" description="Helical" evidence="11">
    <location>
        <begin position="480"/>
        <end position="502"/>
    </location>
</feature>
<reference evidence="16" key="3">
    <citation type="submission" date="2025-09" db="UniProtKB">
        <authorList>
            <consortium name="Ensembl"/>
        </authorList>
    </citation>
    <scope>IDENTIFICATION</scope>
</reference>
<keyword evidence="9 11" id="KW-0472">Membrane</keyword>
<reference evidence="16 17" key="1">
    <citation type="submission" date="2020-10" db="EMBL/GenBank/DDBJ databases">
        <title>Pygocentrus nattereri (red-bellied piranha) genome, fPygNat1, primary haplotype.</title>
        <authorList>
            <person name="Myers G."/>
            <person name="Meyer A."/>
            <person name="Karagic N."/>
            <person name="Pippel M."/>
            <person name="Winkler S."/>
            <person name="Tracey A."/>
            <person name="Wood J."/>
            <person name="Formenti G."/>
            <person name="Howe K."/>
            <person name="Fedrigo O."/>
            <person name="Jarvis E.D."/>
        </authorList>
    </citation>
    <scope>NUCLEOTIDE SEQUENCE [LARGE SCALE GENOMIC DNA]</scope>
</reference>
<dbReference type="SMART" id="SM00665">
    <property type="entry name" value="B561"/>
    <property type="match status" value="1"/>
</dbReference>
<keyword evidence="5 11" id="KW-0812">Transmembrane</keyword>
<dbReference type="Proteomes" id="UP001501920">
    <property type="component" value="Chromosome 17"/>
</dbReference>
<sequence length="544" mass="59721">IPQMAVMLCTILLFCGTLTSVTGYKNGKVEQSCDSMVPKHGGQANTTASPYTLSVDSTAFKPGDHIRVTLSGRQQFEGFLIEARDAEDPEGPAVGSFTLTKPEISQLLTCHSIQGSAVSHTSAAKQTEVDVMWNAPADAPPTVRFLTTVVAHYNRFWVKLPSPVISQSGVTPHPVQSTNSISAATETTAVLPQPFSSEGCGQWKSCLLDPAHCNPATDTHCFFLSYHTEGQSVQFELSGPTQGYISFALSEDEWMGNDDVYLCVNDGGRVTVNAAYSAGRTYPEMADKAVLSDVGWRVADGMIQCRFRRATIIPQDPQRFSLDHSYYLFIAHGSAQHGEIHKHKRQPLISAQRQAITGPAEIVTGSRSPLIMKWHGALMLIAWMVAGSTGTFIAGFFKPDWPEKTLFGQRIWFQVHRAVMMLTVMLTFVGFTLPFTYRRHWSRGASAHAFLGCIVMALAVIQPIMAALRPAPDSSRRRIFNWLHWGAGGAAEIFAVVAMFVGMRQQSLLLPFPWTTGVLSGFVIWVALSKLILLVHRRGLCERG</sequence>
<dbReference type="Gene3D" id="2.60.40.4060">
    <property type="entry name" value="Reeler domain"/>
    <property type="match status" value="1"/>
</dbReference>
<evidence type="ECO:0000256" key="1">
    <source>
        <dbReference type="ARBA" id="ARBA00001970"/>
    </source>
</evidence>
<evidence type="ECO:0008006" key="18">
    <source>
        <dbReference type="Google" id="ProtNLM"/>
    </source>
</evidence>
<keyword evidence="17" id="KW-1185">Reference proteome</keyword>
<keyword evidence="6" id="KW-0249">Electron transport</keyword>
<evidence type="ECO:0000256" key="6">
    <source>
        <dbReference type="ARBA" id="ARBA00022982"/>
    </source>
</evidence>
<dbReference type="PANTHER" id="PTHR45828:SF3">
    <property type="entry name" value="FERRIC-CHELATE REDUCTASE 1"/>
    <property type="match status" value="1"/>
</dbReference>
<dbReference type="CDD" id="cd09628">
    <property type="entry name" value="DOMON_SDR_2_like"/>
    <property type="match status" value="1"/>
</dbReference>
<dbReference type="InterPro" id="IPR042307">
    <property type="entry name" value="Reeler_sf"/>
</dbReference>
<dbReference type="STRING" id="42514.ENSPNAP00000001372"/>
<evidence type="ECO:0000259" key="15">
    <source>
        <dbReference type="PROSITE" id="PS51019"/>
    </source>
</evidence>
<dbReference type="PROSITE" id="PS50939">
    <property type="entry name" value="CYTOCHROME_B561"/>
    <property type="match status" value="1"/>
</dbReference>
<feature type="transmembrane region" description="Helical" evidence="11">
    <location>
        <begin position="374"/>
        <end position="397"/>
    </location>
</feature>
<evidence type="ECO:0000256" key="4">
    <source>
        <dbReference type="ARBA" id="ARBA00022448"/>
    </source>
</evidence>
<evidence type="ECO:0000259" key="14">
    <source>
        <dbReference type="PROSITE" id="PS50939"/>
    </source>
</evidence>
<feature type="domain" description="Cytochrome b561" evidence="14">
    <location>
        <begin position="337"/>
        <end position="542"/>
    </location>
</feature>
<keyword evidence="8" id="KW-0408">Iron</keyword>
<evidence type="ECO:0000256" key="5">
    <source>
        <dbReference type="ARBA" id="ARBA00022692"/>
    </source>
</evidence>
<feature type="signal peptide" evidence="12">
    <location>
        <begin position="1"/>
        <end position="23"/>
    </location>
</feature>
<dbReference type="FunFam" id="2.60.40.4060:FF:000003">
    <property type="entry name" value="Ferric chelate reductase 1"/>
    <property type="match status" value="1"/>
</dbReference>
<evidence type="ECO:0000256" key="2">
    <source>
        <dbReference type="ARBA" id="ARBA00004141"/>
    </source>
</evidence>
<feature type="transmembrane region" description="Helical" evidence="11">
    <location>
        <begin position="449"/>
        <end position="468"/>
    </location>
</feature>
<dbReference type="SMART" id="SM00664">
    <property type="entry name" value="DoH"/>
    <property type="match status" value="1"/>
</dbReference>